<gene>
    <name evidence="2" type="ORF">NAV_LOCUS10039</name>
</gene>
<accession>A0A498SYT5</accession>
<protein>
    <submittedName>
        <fullName evidence="2">Uncharacterized protein</fullName>
    </submittedName>
</protein>
<proteinExistence type="predicted"/>
<dbReference type="STRING" id="6277.A0A498SYT5"/>
<keyword evidence="3" id="KW-1185">Reference proteome</keyword>
<evidence type="ECO:0000313" key="2">
    <source>
        <dbReference type="EMBL" id="VBB35248.1"/>
    </source>
</evidence>
<reference evidence="2 3" key="1">
    <citation type="submission" date="2018-08" db="EMBL/GenBank/DDBJ databases">
        <authorList>
            <person name="Laetsch R D."/>
            <person name="Stevens L."/>
            <person name="Kumar S."/>
            <person name="Blaxter L. M."/>
        </authorList>
    </citation>
    <scope>NUCLEOTIDE SEQUENCE [LARGE SCALE GENOMIC DNA]</scope>
</reference>
<evidence type="ECO:0000313" key="3">
    <source>
        <dbReference type="Proteomes" id="UP000276991"/>
    </source>
</evidence>
<dbReference type="AlphaFoldDB" id="A0A498SYT5"/>
<dbReference type="Proteomes" id="UP000276991">
    <property type="component" value="Unassembled WGS sequence"/>
</dbReference>
<feature type="transmembrane region" description="Helical" evidence="1">
    <location>
        <begin position="66"/>
        <end position="84"/>
    </location>
</feature>
<sequence length="115" mass="13568">MDSRDTHVRAKVAIENRDRMRSALGIKDDFIDGTSFEKLNKSVDLKVDEIEKGDCKRKKKKSDEELFYSTFAWISELFLAYYMWLTSAMTQFLLSVTYGRQVYSLQRNKPYHSVH</sequence>
<keyword evidence="1" id="KW-0472">Membrane</keyword>
<organism evidence="2 3">
    <name type="scientific">Acanthocheilonema viteae</name>
    <name type="common">Filarial nematode worm</name>
    <name type="synonym">Dipetalonema viteae</name>
    <dbReference type="NCBI Taxonomy" id="6277"/>
    <lineage>
        <taxon>Eukaryota</taxon>
        <taxon>Metazoa</taxon>
        <taxon>Ecdysozoa</taxon>
        <taxon>Nematoda</taxon>
        <taxon>Chromadorea</taxon>
        <taxon>Rhabditida</taxon>
        <taxon>Spirurina</taxon>
        <taxon>Spiruromorpha</taxon>
        <taxon>Filarioidea</taxon>
        <taxon>Onchocercidae</taxon>
        <taxon>Acanthocheilonema</taxon>
    </lineage>
</organism>
<keyword evidence="1" id="KW-0812">Transmembrane</keyword>
<dbReference type="OrthoDB" id="5865991at2759"/>
<keyword evidence="1" id="KW-1133">Transmembrane helix</keyword>
<feature type="non-terminal residue" evidence="2">
    <location>
        <position position="115"/>
    </location>
</feature>
<evidence type="ECO:0000256" key="1">
    <source>
        <dbReference type="SAM" id="Phobius"/>
    </source>
</evidence>
<dbReference type="EMBL" id="UPTC01005242">
    <property type="protein sequence ID" value="VBB35248.1"/>
    <property type="molecule type" value="Genomic_DNA"/>
</dbReference>
<name>A0A498SYT5_ACAVI</name>